<dbReference type="GO" id="GO:0016853">
    <property type="term" value="F:isomerase activity"/>
    <property type="evidence" value="ECO:0007669"/>
    <property type="project" value="UniProtKB-KW"/>
</dbReference>
<dbReference type="RefSeq" id="WP_160369029.1">
    <property type="nucleotide sequence ID" value="NZ_WSQA01000006.1"/>
</dbReference>
<keyword evidence="2" id="KW-1185">Reference proteome</keyword>
<evidence type="ECO:0000313" key="2">
    <source>
        <dbReference type="Proteomes" id="UP000435036"/>
    </source>
</evidence>
<evidence type="ECO:0000313" key="1">
    <source>
        <dbReference type="EMBL" id="MVZ62291.1"/>
    </source>
</evidence>
<dbReference type="OrthoDB" id="2555274at2"/>
<gene>
    <name evidence="1" type="ORF">GQF63_09685</name>
</gene>
<comment type="caution">
    <text evidence="1">The sequence shown here is derived from an EMBL/GenBank/DDBJ whole genome shotgun (WGS) entry which is preliminary data.</text>
</comment>
<dbReference type="AlphaFoldDB" id="A0A6N8L1B0"/>
<organism evidence="1 2">
    <name type="scientific">Sphingobacterium humi</name>
    <dbReference type="NCBI Taxonomy" id="1796905"/>
    <lineage>
        <taxon>Bacteria</taxon>
        <taxon>Pseudomonadati</taxon>
        <taxon>Bacteroidota</taxon>
        <taxon>Sphingobacteriia</taxon>
        <taxon>Sphingobacteriales</taxon>
        <taxon>Sphingobacteriaceae</taxon>
        <taxon>Sphingobacterium</taxon>
    </lineage>
</organism>
<reference evidence="1 2" key="1">
    <citation type="submission" date="2019-12" db="EMBL/GenBank/DDBJ databases">
        <authorList>
            <person name="Dong K."/>
        </authorList>
    </citation>
    <scope>NUCLEOTIDE SEQUENCE [LARGE SCALE GENOMIC DNA]</scope>
    <source>
        <strain evidence="1 2">JCM 31225</strain>
    </source>
</reference>
<proteinExistence type="predicted"/>
<protein>
    <submittedName>
        <fullName evidence="1">Sugar phosphate isomerase/epimerase</fullName>
    </submittedName>
</protein>
<dbReference type="Proteomes" id="UP000435036">
    <property type="component" value="Unassembled WGS sequence"/>
</dbReference>
<dbReference type="InterPro" id="IPR036237">
    <property type="entry name" value="Xyl_isomerase-like_sf"/>
</dbReference>
<keyword evidence="1" id="KW-0413">Isomerase</keyword>
<dbReference type="SUPFAM" id="SSF51658">
    <property type="entry name" value="Xylose isomerase-like"/>
    <property type="match status" value="1"/>
</dbReference>
<accession>A0A6N8L1B0</accession>
<name>A0A6N8L1B0_9SPHI</name>
<dbReference type="EMBL" id="WSQA01000006">
    <property type="protein sequence ID" value="MVZ62291.1"/>
    <property type="molecule type" value="Genomic_DNA"/>
</dbReference>
<sequence length="281" mass="32280">MVDIQFYYPRWGAEHVAWPAFLDRVKAAGYQGIEWYPFGETKPFDYAEVLAALAARGLSYSIVFAVSGEARNFEQYQQLLQEQLVLLGSLGQYGQAPQFISAQVGREYYSTEQIMACLAICASVEQQTGVAIYQETHRNKWPYGIHRIPSILAQYPGLKLTLDISHWYCVSESFLEDQQDLLTELLDLVYHVHTRVGHTQGSQISDVSNPLFEDIVKQHLAVWQQYIFRQVQQGRTTFTMTTEFGPAPYLISSGNQAQDYEEQWRQNLWIKAYLLNNLKTA</sequence>
<dbReference type="Gene3D" id="3.20.20.150">
    <property type="entry name" value="Divalent-metal-dependent TIM barrel enzymes"/>
    <property type="match status" value="1"/>
</dbReference>